<dbReference type="InterPro" id="IPR027417">
    <property type="entry name" value="P-loop_NTPase"/>
</dbReference>
<dbReference type="EMBL" id="AP018786">
    <property type="protein sequence ID" value="BBF23037.1"/>
    <property type="molecule type" value="Genomic_DNA"/>
</dbReference>
<name>A0A2Z6IBL8_9BURK</name>
<dbReference type="OrthoDB" id="9808317at2"/>
<dbReference type="AlphaFoldDB" id="A0A2Z6IBL8"/>
<protein>
    <submittedName>
        <fullName evidence="7">Uncharacterized protein</fullName>
    </submittedName>
</protein>
<feature type="domain" description="CbbQ/NirQ/NorQ C-terminal" evidence="6">
    <location>
        <begin position="250"/>
        <end position="329"/>
    </location>
</feature>
<dbReference type="SUPFAM" id="SSF52540">
    <property type="entry name" value="P-loop containing nucleoside triphosphate hydrolases"/>
    <property type="match status" value="1"/>
</dbReference>
<evidence type="ECO:0000256" key="3">
    <source>
        <dbReference type="ARBA" id="ARBA00022840"/>
    </source>
</evidence>
<dbReference type="Gene3D" id="3.40.50.300">
    <property type="entry name" value="P-loop containing nucleotide triphosphate hydrolases"/>
    <property type="match status" value="1"/>
</dbReference>
<evidence type="ECO:0000256" key="4">
    <source>
        <dbReference type="SAM" id="MobiDB-lite"/>
    </source>
</evidence>
<dbReference type="GO" id="GO:0030687">
    <property type="term" value="C:preribosome, large subunit precursor"/>
    <property type="evidence" value="ECO:0007669"/>
    <property type="project" value="TreeGrafter"/>
</dbReference>
<dbReference type="GO" id="GO:0000027">
    <property type="term" value="P:ribosomal large subunit assembly"/>
    <property type="evidence" value="ECO:0007669"/>
    <property type="project" value="TreeGrafter"/>
</dbReference>
<dbReference type="InterPro" id="IPR013615">
    <property type="entry name" value="CbbQ_C"/>
</dbReference>
<evidence type="ECO:0000313" key="8">
    <source>
        <dbReference type="Proteomes" id="UP000271003"/>
    </source>
</evidence>
<dbReference type="Pfam" id="PF07728">
    <property type="entry name" value="AAA_5"/>
    <property type="match status" value="1"/>
</dbReference>
<dbReference type="Proteomes" id="UP000271003">
    <property type="component" value="Chromosome"/>
</dbReference>
<reference evidence="7 8" key="1">
    <citation type="journal article" date="2018" name="Int. J. Syst. Evol. Microbiol.">
        <title>Mesosutterella multiformis gen. nov., sp. nov., a member of the family Sutterellaceae and Sutterella megalosphaeroides sp. nov., isolated from human faeces.</title>
        <authorList>
            <person name="Sakamoto M."/>
            <person name="Ikeyama N."/>
            <person name="Kunihiro T."/>
            <person name="Iino T."/>
            <person name="Yuki M."/>
            <person name="Ohkuma M."/>
        </authorList>
    </citation>
    <scope>NUCLEOTIDE SEQUENCE [LARGE SCALE GENOMIC DNA]</scope>
    <source>
        <strain evidence="7 8">6FBBBH3</strain>
    </source>
</reference>
<dbReference type="RefSeq" id="WP_123957640.1">
    <property type="nucleotide sequence ID" value="NZ_AP018786.1"/>
</dbReference>
<keyword evidence="3" id="KW-0067">ATP-binding</keyword>
<dbReference type="PANTHER" id="PTHR48103">
    <property type="entry name" value="MIDASIN-RELATED"/>
    <property type="match status" value="1"/>
</dbReference>
<sequence length="345" mass="38151">MTETPRPDSPDGPALRSEAERGSSGFATQAYLHEVFGLRGNLARSTCGRRPIPITVCRPAAEDFDLVPDVREDYVWNVQELKYVLSAVEMGIPVYIWGHKGVGKTEMVEQICARTRRPLVRVQHTSNTEESQIVGQWTVKDGSTVFEYGPLPTAMKYGWAYLADEYDFGLPNVLGVYQAMLEGKPLMIKEAPADMRVVRPHPDFRFFATGNTNGTGDETGLYQGTVLQNAANFDRFGLVLQKGYMARKDEIKILERSTVVTNEEAGRLVDFAAQVRKAFDAGKISDTISVRTLIFAARLGVAHASFRAGLQLAFLNKLSATDRAACDALAMRIFGTNESRPGEDM</sequence>
<evidence type="ECO:0000256" key="1">
    <source>
        <dbReference type="ARBA" id="ARBA00009417"/>
    </source>
</evidence>
<comment type="similarity">
    <text evidence="1">Belongs to the CbbQ/NirQ/NorQ/GpvN family.</text>
</comment>
<feature type="region of interest" description="Disordered" evidence="4">
    <location>
        <begin position="1"/>
        <end position="20"/>
    </location>
</feature>
<dbReference type="PANTHER" id="PTHR48103:SF2">
    <property type="entry name" value="MIDASIN"/>
    <property type="match status" value="1"/>
</dbReference>
<dbReference type="InterPro" id="IPR011704">
    <property type="entry name" value="ATPase_dyneun-rel_AAA"/>
</dbReference>
<accession>A0A2Z6IBL8</accession>
<feature type="domain" description="ATPase dynein-related AAA" evidence="5">
    <location>
        <begin position="94"/>
        <end position="216"/>
    </location>
</feature>
<keyword evidence="8" id="KW-1185">Reference proteome</keyword>
<dbReference type="GO" id="GO:0016887">
    <property type="term" value="F:ATP hydrolysis activity"/>
    <property type="evidence" value="ECO:0007669"/>
    <property type="project" value="InterPro"/>
</dbReference>
<gene>
    <name evidence="7" type="ORF">SUTMEG_09280</name>
</gene>
<dbReference type="KEGG" id="sutt:SUTMEG_09280"/>
<keyword evidence="2" id="KW-0547">Nucleotide-binding</keyword>
<dbReference type="GO" id="GO:0005524">
    <property type="term" value="F:ATP binding"/>
    <property type="evidence" value="ECO:0007669"/>
    <property type="project" value="UniProtKB-KW"/>
</dbReference>
<evidence type="ECO:0000259" key="6">
    <source>
        <dbReference type="Pfam" id="PF08406"/>
    </source>
</evidence>
<evidence type="ECO:0000313" key="7">
    <source>
        <dbReference type="EMBL" id="BBF23037.1"/>
    </source>
</evidence>
<evidence type="ECO:0000259" key="5">
    <source>
        <dbReference type="Pfam" id="PF07728"/>
    </source>
</evidence>
<evidence type="ECO:0000256" key="2">
    <source>
        <dbReference type="ARBA" id="ARBA00022741"/>
    </source>
</evidence>
<organism evidence="7 8">
    <name type="scientific">Sutterella megalosphaeroides</name>
    <dbReference type="NCBI Taxonomy" id="2494234"/>
    <lineage>
        <taxon>Bacteria</taxon>
        <taxon>Pseudomonadati</taxon>
        <taxon>Pseudomonadota</taxon>
        <taxon>Betaproteobacteria</taxon>
        <taxon>Burkholderiales</taxon>
        <taxon>Sutterellaceae</taxon>
        <taxon>Sutterella</taxon>
    </lineage>
</organism>
<dbReference type="Pfam" id="PF08406">
    <property type="entry name" value="CbbQ_C"/>
    <property type="match status" value="1"/>
</dbReference>
<proteinExistence type="inferred from homology"/>